<dbReference type="EMBL" id="SMMG02000009">
    <property type="protein sequence ID" value="KAA3460812.1"/>
    <property type="molecule type" value="Genomic_DNA"/>
</dbReference>
<keyword evidence="4" id="KW-1185">Reference proteome</keyword>
<dbReference type="Proteomes" id="UP000325315">
    <property type="component" value="Unassembled WGS sequence"/>
</dbReference>
<feature type="domain" description="DUF4283" evidence="2">
    <location>
        <begin position="44"/>
        <end position="103"/>
    </location>
</feature>
<evidence type="ECO:0000313" key="4">
    <source>
        <dbReference type="Proteomes" id="UP000325315"/>
    </source>
</evidence>
<dbReference type="InterPro" id="IPR025558">
    <property type="entry name" value="DUF4283"/>
</dbReference>
<protein>
    <submittedName>
        <fullName evidence="3">Reverse transcriptase</fullName>
    </submittedName>
</protein>
<gene>
    <name evidence="3" type="ORF">EPI10_027437</name>
</gene>
<accession>A0A5B6UXA0</accession>
<dbReference type="GO" id="GO:0003964">
    <property type="term" value="F:RNA-directed DNA polymerase activity"/>
    <property type="evidence" value="ECO:0007669"/>
    <property type="project" value="UniProtKB-KW"/>
</dbReference>
<feature type="region of interest" description="Disordered" evidence="1">
    <location>
        <begin position="1"/>
        <end position="26"/>
    </location>
</feature>
<dbReference type="InterPro" id="IPR040256">
    <property type="entry name" value="At4g02000-like"/>
</dbReference>
<name>A0A5B6UXA0_9ROSI</name>
<organism evidence="3 4">
    <name type="scientific">Gossypium australe</name>
    <dbReference type="NCBI Taxonomy" id="47621"/>
    <lineage>
        <taxon>Eukaryota</taxon>
        <taxon>Viridiplantae</taxon>
        <taxon>Streptophyta</taxon>
        <taxon>Embryophyta</taxon>
        <taxon>Tracheophyta</taxon>
        <taxon>Spermatophyta</taxon>
        <taxon>Magnoliopsida</taxon>
        <taxon>eudicotyledons</taxon>
        <taxon>Gunneridae</taxon>
        <taxon>Pentapetalae</taxon>
        <taxon>rosids</taxon>
        <taxon>malvids</taxon>
        <taxon>Malvales</taxon>
        <taxon>Malvaceae</taxon>
        <taxon>Malvoideae</taxon>
        <taxon>Gossypium</taxon>
    </lineage>
</organism>
<sequence length="104" mass="12117">MDQPISWRDKLVGQSSKIDSKESDEKEDFDILEGDIQKSFVNGNKIHSLWKPPAPIHMMDIENGYFLVKFQNKLDCEKAFSEGPWTIFGQYLTVKPWMMDFDPS</sequence>
<evidence type="ECO:0000256" key="1">
    <source>
        <dbReference type="SAM" id="MobiDB-lite"/>
    </source>
</evidence>
<dbReference type="Pfam" id="PF14111">
    <property type="entry name" value="DUF4283"/>
    <property type="match status" value="1"/>
</dbReference>
<keyword evidence="3" id="KW-0695">RNA-directed DNA polymerase</keyword>
<keyword evidence="3" id="KW-0808">Transferase</keyword>
<reference evidence="3" key="1">
    <citation type="submission" date="2019-08" db="EMBL/GenBank/DDBJ databases">
        <authorList>
            <person name="Liu F."/>
        </authorList>
    </citation>
    <scope>NUCLEOTIDE SEQUENCE [LARGE SCALE GENOMIC DNA]</scope>
    <source>
        <strain evidence="3">PA1801</strain>
        <tissue evidence="3">Leaf</tissue>
    </source>
</reference>
<evidence type="ECO:0000259" key="2">
    <source>
        <dbReference type="Pfam" id="PF14111"/>
    </source>
</evidence>
<proteinExistence type="predicted"/>
<comment type="caution">
    <text evidence="3">The sequence shown here is derived from an EMBL/GenBank/DDBJ whole genome shotgun (WGS) entry which is preliminary data.</text>
</comment>
<dbReference type="PANTHER" id="PTHR31286:SF173">
    <property type="entry name" value="DUF4283 DOMAIN-CONTAINING PROTEIN"/>
    <property type="match status" value="1"/>
</dbReference>
<dbReference type="AlphaFoldDB" id="A0A5B6UXA0"/>
<dbReference type="PANTHER" id="PTHR31286">
    <property type="entry name" value="GLYCINE-RICH CELL WALL STRUCTURAL PROTEIN 1.8-LIKE"/>
    <property type="match status" value="1"/>
</dbReference>
<evidence type="ECO:0000313" key="3">
    <source>
        <dbReference type="EMBL" id="KAA3460812.1"/>
    </source>
</evidence>
<dbReference type="OrthoDB" id="984865at2759"/>
<keyword evidence="3" id="KW-0548">Nucleotidyltransferase</keyword>